<feature type="compositionally biased region" description="Polar residues" evidence="4">
    <location>
        <begin position="20"/>
        <end position="30"/>
    </location>
</feature>
<comment type="similarity">
    <text evidence="1">Belongs to the PPR family. P subfamily.</text>
</comment>
<evidence type="ECO:0000256" key="2">
    <source>
        <dbReference type="ARBA" id="ARBA00022737"/>
    </source>
</evidence>
<dbReference type="InterPro" id="IPR002885">
    <property type="entry name" value="PPR_rpt"/>
</dbReference>
<evidence type="ECO:0000313" key="5">
    <source>
        <dbReference type="EMBL" id="KAI9174151.1"/>
    </source>
</evidence>
<dbReference type="PANTHER" id="PTHR47447:SF17">
    <property type="entry name" value="OS12G0638900 PROTEIN"/>
    <property type="match status" value="1"/>
</dbReference>
<keyword evidence="2" id="KW-0677">Repeat</keyword>
<dbReference type="EMBL" id="JAJSOW010000103">
    <property type="protein sequence ID" value="KAI9174151.1"/>
    <property type="molecule type" value="Genomic_DNA"/>
</dbReference>
<evidence type="ECO:0008006" key="7">
    <source>
        <dbReference type="Google" id="ProtNLM"/>
    </source>
</evidence>
<dbReference type="Pfam" id="PF12854">
    <property type="entry name" value="PPR_1"/>
    <property type="match status" value="1"/>
</dbReference>
<feature type="repeat" description="PPR" evidence="3">
    <location>
        <begin position="102"/>
        <end position="136"/>
    </location>
</feature>
<proteinExistence type="inferred from homology"/>
<dbReference type="Gene3D" id="1.25.40.10">
    <property type="entry name" value="Tetratricopeptide repeat domain"/>
    <property type="match status" value="2"/>
</dbReference>
<evidence type="ECO:0000313" key="6">
    <source>
        <dbReference type="Proteomes" id="UP001064489"/>
    </source>
</evidence>
<dbReference type="PANTHER" id="PTHR47447">
    <property type="entry name" value="OS03G0856100 PROTEIN"/>
    <property type="match status" value="1"/>
</dbReference>
<reference evidence="5" key="1">
    <citation type="journal article" date="2022" name="Plant J.">
        <title>Strategies of tolerance reflected in two North American maple genomes.</title>
        <authorList>
            <person name="McEvoy S.L."/>
            <person name="Sezen U.U."/>
            <person name="Trouern-Trend A."/>
            <person name="McMahon S.M."/>
            <person name="Schaberg P.G."/>
            <person name="Yang J."/>
            <person name="Wegrzyn J.L."/>
            <person name="Swenson N.G."/>
        </authorList>
    </citation>
    <scope>NUCLEOTIDE SEQUENCE</scope>
    <source>
        <strain evidence="5">91603</strain>
    </source>
</reference>
<evidence type="ECO:0000256" key="4">
    <source>
        <dbReference type="SAM" id="MobiDB-lite"/>
    </source>
</evidence>
<keyword evidence="6" id="KW-1185">Reference proteome</keyword>
<organism evidence="5 6">
    <name type="scientific">Acer negundo</name>
    <name type="common">Box elder</name>
    <dbReference type="NCBI Taxonomy" id="4023"/>
    <lineage>
        <taxon>Eukaryota</taxon>
        <taxon>Viridiplantae</taxon>
        <taxon>Streptophyta</taxon>
        <taxon>Embryophyta</taxon>
        <taxon>Tracheophyta</taxon>
        <taxon>Spermatophyta</taxon>
        <taxon>Magnoliopsida</taxon>
        <taxon>eudicotyledons</taxon>
        <taxon>Gunneridae</taxon>
        <taxon>Pentapetalae</taxon>
        <taxon>rosids</taxon>
        <taxon>malvids</taxon>
        <taxon>Sapindales</taxon>
        <taxon>Sapindaceae</taxon>
        <taxon>Hippocastanoideae</taxon>
        <taxon>Acereae</taxon>
        <taxon>Acer</taxon>
    </lineage>
</organism>
<evidence type="ECO:0000256" key="1">
    <source>
        <dbReference type="ARBA" id="ARBA00007626"/>
    </source>
</evidence>
<dbReference type="NCBIfam" id="TIGR00756">
    <property type="entry name" value="PPR"/>
    <property type="match status" value="4"/>
</dbReference>
<dbReference type="AlphaFoldDB" id="A0AAD5IQU4"/>
<dbReference type="Pfam" id="PF13041">
    <property type="entry name" value="PPR_2"/>
    <property type="match status" value="2"/>
</dbReference>
<protein>
    <recommendedName>
        <fullName evidence="7">Pentatricopeptide repeat-containing protein</fullName>
    </recommendedName>
</protein>
<feature type="repeat" description="PPR" evidence="3">
    <location>
        <begin position="202"/>
        <end position="236"/>
    </location>
</feature>
<feature type="region of interest" description="Disordered" evidence="4">
    <location>
        <begin position="20"/>
        <end position="39"/>
    </location>
</feature>
<accession>A0AAD5IQU4</accession>
<feature type="repeat" description="PPR" evidence="3">
    <location>
        <begin position="237"/>
        <end position="271"/>
    </location>
</feature>
<dbReference type="InterPro" id="IPR011990">
    <property type="entry name" value="TPR-like_helical_dom_sf"/>
</dbReference>
<gene>
    <name evidence="5" type="ORF">LWI28_012797</name>
</gene>
<name>A0AAD5IQU4_ACENE</name>
<evidence type="ECO:0000256" key="3">
    <source>
        <dbReference type="PROSITE-ProRule" id="PRU00708"/>
    </source>
</evidence>
<reference evidence="5" key="2">
    <citation type="submission" date="2023-02" db="EMBL/GenBank/DDBJ databases">
        <authorList>
            <person name="Swenson N.G."/>
            <person name="Wegrzyn J.L."/>
            <person name="Mcevoy S.L."/>
        </authorList>
    </citation>
    <scope>NUCLEOTIDE SEQUENCE</scope>
    <source>
        <strain evidence="5">91603</strain>
        <tissue evidence="5">Leaf</tissue>
    </source>
</reference>
<comment type="caution">
    <text evidence="5">The sequence shown here is derived from an EMBL/GenBank/DDBJ whole genome shotgun (WGS) entry which is preliminary data.</text>
</comment>
<feature type="repeat" description="PPR" evidence="3">
    <location>
        <begin position="137"/>
        <end position="171"/>
    </location>
</feature>
<dbReference type="Proteomes" id="UP001064489">
    <property type="component" value="Chromosome 8"/>
</dbReference>
<dbReference type="Pfam" id="PF01535">
    <property type="entry name" value="PPR"/>
    <property type="match status" value="1"/>
</dbReference>
<sequence>MRAFKANLLSRASIPRNGVSSPSKLFTTSHPESKSKDSDRARVREFLHGKCKSGKINLHKASYFFDYMIHVQLTPPVSSFNILFTALVKNKHYGDVISLHIRMNSVGLLVDELCKCGKMDEANMLYKLMIHRGIQPDTYTYNILMDGYCLVGRIHDAEKLFVSMPSMRCMPNVVSYNVLFNGRIEIAWELFHRLPHKGLVPNVVTYSILINGICKEGELEKANSLLLDMEENGYIPNDITFNTLMRGFIQNNDMPKVVELLHKMSKRNVIPDATTFFIVIDLLGMEENYRECLNSLPSFPIQEPTKS</sequence>
<dbReference type="PROSITE" id="PS51375">
    <property type="entry name" value="PPR"/>
    <property type="match status" value="4"/>
</dbReference>